<evidence type="ECO:0000313" key="2">
    <source>
        <dbReference type="Proteomes" id="UP000499080"/>
    </source>
</evidence>
<accession>A0A4Y2L1K8</accession>
<evidence type="ECO:0000313" key="1">
    <source>
        <dbReference type="EMBL" id="GBN08478.1"/>
    </source>
</evidence>
<dbReference type="EMBL" id="BGPR01005265">
    <property type="protein sequence ID" value="GBN08478.1"/>
    <property type="molecule type" value="Genomic_DNA"/>
</dbReference>
<name>A0A4Y2L1K8_ARAVE</name>
<gene>
    <name evidence="1" type="ORF">AVEN_223986_1</name>
</gene>
<comment type="caution">
    <text evidence="1">The sequence shown here is derived from an EMBL/GenBank/DDBJ whole genome shotgun (WGS) entry which is preliminary data.</text>
</comment>
<proteinExistence type="predicted"/>
<protein>
    <submittedName>
        <fullName evidence="1">Uncharacterized protein</fullName>
    </submittedName>
</protein>
<sequence>MLCLLNETRPLEIMPESKCVLKGWHLRWRVRSDAVPSFISLYVSPVKDRPLEFYLRVQMCCRKEADTDVRGSQVNMSSLLSSPICTFPKDQTT</sequence>
<reference evidence="1 2" key="1">
    <citation type="journal article" date="2019" name="Sci. Rep.">
        <title>Orb-weaving spider Araneus ventricosus genome elucidates the spidroin gene catalogue.</title>
        <authorList>
            <person name="Kono N."/>
            <person name="Nakamura H."/>
            <person name="Ohtoshi R."/>
            <person name="Moran D.A.P."/>
            <person name="Shinohara A."/>
            <person name="Yoshida Y."/>
            <person name="Fujiwara M."/>
            <person name="Mori M."/>
            <person name="Tomita M."/>
            <person name="Arakawa K."/>
        </authorList>
    </citation>
    <scope>NUCLEOTIDE SEQUENCE [LARGE SCALE GENOMIC DNA]</scope>
</reference>
<organism evidence="1 2">
    <name type="scientific">Araneus ventricosus</name>
    <name type="common">Orbweaver spider</name>
    <name type="synonym">Epeira ventricosa</name>
    <dbReference type="NCBI Taxonomy" id="182803"/>
    <lineage>
        <taxon>Eukaryota</taxon>
        <taxon>Metazoa</taxon>
        <taxon>Ecdysozoa</taxon>
        <taxon>Arthropoda</taxon>
        <taxon>Chelicerata</taxon>
        <taxon>Arachnida</taxon>
        <taxon>Araneae</taxon>
        <taxon>Araneomorphae</taxon>
        <taxon>Entelegynae</taxon>
        <taxon>Araneoidea</taxon>
        <taxon>Araneidae</taxon>
        <taxon>Araneus</taxon>
    </lineage>
</organism>
<dbReference type="Proteomes" id="UP000499080">
    <property type="component" value="Unassembled WGS sequence"/>
</dbReference>
<keyword evidence="2" id="KW-1185">Reference proteome</keyword>
<dbReference type="AlphaFoldDB" id="A0A4Y2L1K8"/>